<sequence>MNPVISVYRAGARIAMRALADTASFNQQSNPVAMAPRQTLAAVDLLAELFSSRIRAALLAFLVPRLDRRFSLTELSRELGAPISSLQHECYKLERLGVLIGRREGGSRRYRIAIERPAADALVHLVVTTIGIDHALREAFAATP</sequence>
<dbReference type="AlphaFoldDB" id="A0A6J4VQS0"/>
<dbReference type="InterPro" id="IPR036390">
    <property type="entry name" value="WH_DNA-bd_sf"/>
</dbReference>
<proteinExistence type="predicted"/>
<dbReference type="CDD" id="cd00090">
    <property type="entry name" value="HTH_ARSR"/>
    <property type="match status" value="1"/>
</dbReference>
<accession>A0A6J4VQS0</accession>
<evidence type="ECO:0000313" key="2">
    <source>
        <dbReference type="EMBL" id="CAA9582929.1"/>
    </source>
</evidence>
<feature type="domain" description="HTH arsR-type" evidence="1">
    <location>
        <begin position="48"/>
        <end position="127"/>
    </location>
</feature>
<dbReference type="InterPro" id="IPR036388">
    <property type="entry name" value="WH-like_DNA-bd_sf"/>
</dbReference>
<dbReference type="SMART" id="SM00418">
    <property type="entry name" value="HTH_ARSR"/>
    <property type="match status" value="1"/>
</dbReference>
<dbReference type="Gene3D" id="1.10.10.10">
    <property type="entry name" value="Winged helix-like DNA-binding domain superfamily/Winged helix DNA-binding domain"/>
    <property type="match status" value="1"/>
</dbReference>
<evidence type="ECO:0000259" key="1">
    <source>
        <dbReference type="SMART" id="SM00418"/>
    </source>
</evidence>
<dbReference type="InterPro" id="IPR001845">
    <property type="entry name" value="HTH_ArsR_DNA-bd_dom"/>
</dbReference>
<reference evidence="2" key="1">
    <citation type="submission" date="2020-02" db="EMBL/GenBank/DDBJ databases">
        <authorList>
            <person name="Meier V. D."/>
        </authorList>
    </citation>
    <scope>NUCLEOTIDE SEQUENCE</scope>
    <source>
        <strain evidence="2">AVDCRST_MAG87</strain>
    </source>
</reference>
<dbReference type="InterPro" id="IPR011991">
    <property type="entry name" value="ArsR-like_HTH"/>
</dbReference>
<protein>
    <recommendedName>
        <fullName evidence="1">HTH arsR-type domain-containing protein</fullName>
    </recommendedName>
</protein>
<feature type="non-terminal residue" evidence="2">
    <location>
        <position position="144"/>
    </location>
</feature>
<dbReference type="EMBL" id="CADCWJ010000789">
    <property type="protein sequence ID" value="CAA9582929.1"/>
    <property type="molecule type" value="Genomic_DNA"/>
</dbReference>
<dbReference type="SUPFAM" id="SSF46785">
    <property type="entry name" value="Winged helix' DNA-binding domain"/>
    <property type="match status" value="1"/>
</dbReference>
<organism evidence="2">
    <name type="scientific">uncultured Thermomicrobiales bacterium</name>
    <dbReference type="NCBI Taxonomy" id="1645740"/>
    <lineage>
        <taxon>Bacteria</taxon>
        <taxon>Pseudomonadati</taxon>
        <taxon>Thermomicrobiota</taxon>
        <taxon>Thermomicrobia</taxon>
        <taxon>Thermomicrobiales</taxon>
        <taxon>environmental samples</taxon>
    </lineage>
</organism>
<dbReference type="GO" id="GO:0003700">
    <property type="term" value="F:DNA-binding transcription factor activity"/>
    <property type="evidence" value="ECO:0007669"/>
    <property type="project" value="InterPro"/>
</dbReference>
<gene>
    <name evidence="2" type="ORF">AVDCRST_MAG87-3590</name>
</gene>
<name>A0A6J4VQS0_9BACT</name>